<dbReference type="Proteomes" id="UP001497744">
    <property type="component" value="Unassembled WGS sequence"/>
</dbReference>
<dbReference type="GeneID" id="94193467"/>
<feature type="compositionally biased region" description="Polar residues" evidence="1">
    <location>
        <begin position="93"/>
        <end position="109"/>
    </location>
</feature>
<comment type="caution">
    <text evidence="2">The sequence shown here is derived from an EMBL/GenBank/DDBJ whole genome shotgun (WGS) entry which is preliminary data.</text>
</comment>
<gene>
    <name evidence="2" type="ORF">BcabD6B2_14190</name>
</gene>
<feature type="compositionally biased region" description="Basic and acidic residues" evidence="1">
    <location>
        <begin position="138"/>
        <end position="149"/>
    </location>
</feature>
<evidence type="ECO:0000313" key="2">
    <source>
        <dbReference type="EMBL" id="GIX61984.1"/>
    </source>
</evidence>
<proteinExistence type="predicted"/>
<feature type="compositionally biased region" description="Polar residues" evidence="1">
    <location>
        <begin position="126"/>
        <end position="136"/>
    </location>
</feature>
<dbReference type="AlphaFoldDB" id="A0AAV4LQA8"/>
<dbReference type="RefSeq" id="XP_067714055.1">
    <property type="nucleotide sequence ID" value="XM_067857954.1"/>
</dbReference>
<sequence>MSPNAITERLVNATNILFYLMDLQPYALVLPMECNSSARNKRKIMQKILRNNRAAFASSGKTDSSDGKDHISTKADEQKAGMHSSHLGPSPLPTDSSTIGCSSVDNVQDANKLVRPNSLEEVVGNGSESSDNQMSAAESRHVSITEDPKPNGGVADETLAATGSDIPVEDVSSPFFTVNRIVDRLDSEDMKGCIILLASRSESNLGVLPLAGGIIEIYDEHERSIQAIWVNRSLEQRVDVQVLLNTLVLRIFAHAYQITLPDRRYSKSNKLVSIYQNMLMTFPRECVSFVEKEMLLSKHYEALGFNEPHNDNPKVPCRCHKVTPEASEMFYGISESRFNNLYTNVYEKMLLNSIGRLTPIIRLYADESFNSGERGDQITKAVRDIERSLRENNANKKQRKV</sequence>
<evidence type="ECO:0000256" key="1">
    <source>
        <dbReference type="SAM" id="MobiDB-lite"/>
    </source>
</evidence>
<evidence type="ECO:0000313" key="3">
    <source>
        <dbReference type="Proteomes" id="UP001497744"/>
    </source>
</evidence>
<feature type="region of interest" description="Disordered" evidence="1">
    <location>
        <begin position="76"/>
        <end position="157"/>
    </location>
</feature>
<organism evidence="2 3">
    <name type="scientific">Babesia caballi</name>
    <dbReference type="NCBI Taxonomy" id="5871"/>
    <lineage>
        <taxon>Eukaryota</taxon>
        <taxon>Sar</taxon>
        <taxon>Alveolata</taxon>
        <taxon>Apicomplexa</taxon>
        <taxon>Aconoidasida</taxon>
        <taxon>Piroplasmida</taxon>
        <taxon>Babesiidae</taxon>
        <taxon>Babesia</taxon>
    </lineage>
</organism>
<keyword evidence="3" id="KW-1185">Reference proteome</keyword>
<protein>
    <recommendedName>
        <fullName evidence="4">JAB1/MPN/MOV34 metalloenzyme domain-containing protein</fullName>
    </recommendedName>
</protein>
<name>A0AAV4LQA8_BABCB</name>
<evidence type="ECO:0008006" key="4">
    <source>
        <dbReference type="Google" id="ProtNLM"/>
    </source>
</evidence>
<accession>A0AAV4LQA8</accession>
<dbReference type="EMBL" id="BPLF01000001">
    <property type="protein sequence ID" value="GIX61984.1"/>
    <property type="molecule type" value="Genomic_DNA"/>
</dbReference>
<reference evidence="2 3" key="1">
    <citation type="submission" date="2021-06" db="EMBL/GenBank/DDBJ databases">
        <title>Genome sequence of Babesia caballi.</title>
        <authorList>
            <person name="Yamagishi J."/>
            <person name="Kidaka T."/>
            <person name="Ochi A."/>
        </authorList>
    </citation>
    <scope>NUCLEOTIDE SEQUENCE [LARGE SCALE GENOMIC DNA]</scope>
    <source>
        <strain evidence="2">USDA-D6B2</strain>
    </source>
</reference>